<dbReference type="InterPro" id="IPR051607">
    <property type="entry name" value="Metallo-dep_hydrolases"/>
</dbReference>
<comment type="cofactor">
    <cofactor evidence="1">
        <name>Zn(2+)</name>
        <dbReference type="ChEBI" id="CHEBI:29105"/>
    </cofactor>
</comment>
<dbReference type="SUPFAM" id="SSF51338">
    <property type="entry name" value="Composite domain of metallo-dependent hydrolases"/>
    <property type="match status" value="1"/>
</dbReference>
<organism evidence="6 7">
    <name type="scientific">Intestinimonas massiliensis</name>
    <name type="common">ex Afouda et al. 2020</name>
    <dbReference type="NCBI Taxonomy" id="1673721"/>
    <lineage>
        <taxon>Bacteria</taxon>
        <taxon>Bacillati</taxon>
        <taxon>Bacillota</taxon>
        <taxon>Clostridia</taxon>
        <taxon>Eubacteriales</taxon>
        <taxon>Intestinimonas</taxon>
    </lineage>
</organism>
<dbReference type="Gene3D" id="3.20.20.140">
    <property type="entry name" value="Metal-dependent hydrolases"/>
    <property type="match status" value="1"/>
</dbReference>
<evidence type="ECO:0000313" key="7">
    <source>
        <dbReference type="Proteomes" id="UP001204562"/>
    </source>
</evidence>
<proteinExistence type="predicted"/>
<keyword evidence="4" id="KW-0862">Zinc</keyword>
<gene>
    <name evidence="6" type="ORF">NE579_06240</name>
</gene>
<dbReference type="PANTHER" id="PTHR11271">
    <property type="entry name" value="GUANINE DEAMINASE"/>
    <property type="match status" value="1"/>
</dbReference>
<keyword evidence="2" id="KW-0479">Metal-binding</keyword>
<reference evidence="6" key="1">
    <citation type="submission" date="2022-06" db="EMBL/GenBank/DDBJ databases">
        <title>Isolation of gut microbiota from human fecal samples.</title>
        <authorList>
            <person name="Pamer E.G."/>
            <person name="Barat B."/>
            <person name="Waligurski E."/>
            <person name="Medina S."/>
            <person name="Paddock L."/>
            <person name="Mostad J."/>
        </authorList>
    </citation>
    <scope>NUCLEOTIDE SEQUENCE</scope>
    <source>
        <strain evidence="6">DFI.9.91</strain>
    </source>
</reference>
<dbReference type="GO" id="GO:0008892">
    <property type="term" value="F:guanine deaminase activity"/>
    <property type="evidence" value="ECO:0007669"/>
    <property type="project" value="TreeGrafter"/>
</dbReference>
<dbReference type="GO" id="GO:0005829">
    <property type="term" value="C:cytosol"/>
    <property type="evidence" value="ECO:0007669"/>
    <property type="project" value="TreeGrafter"/>
</dbReference>
<evidence type="ECO:0000256" key="4">
    <source>
        <dbReference type="ARBA" id="ARBA00022833"/>
    </source>
</evidence>
<feature type="domain" description="Amidohydrolase-related" evidence="5">
    <location>
        <begin position="59"/>
        <end position="424"/>
    </location>
</feature>
<protein>
    <submittedName>
        <fullName evidence="6">Amidohydrolase family protein</fullName>
    </submittedName>
</protein>
<evidence type="ECO:0000256" key="2">
    <source>
        <dbReference type="ARBA" id="ARBA00022723"/>
    </source>
</evidence>
<accession>A0AAW5JL50</accession>
<dbReference type="InterPro" id="IPR011059">
    <property type="entry name" value="Metal-dep_hydrolase_composite"/>
</dbReference>
<dbReference type="RefSeq" id="WP_256303603.1">
    <property type="nucleotide sequence ID" value="NZ_JANFYS010000010.1"/>
</dbReference>
<dbReference type="Gene3D" id="2.30.40.10">
    <property type="entry name" value="Urease, subunit C, domain 1"/>
    <property type="match status" value="1"/>
</dbReference>
<keyword evidence="3" id="KW-0378">Hydrolase</keyword>
<dbReference type="Proteomes" id="UP001204562">
    <property type="component" value="Unassembled WGS sequence"/>
</dbReference>
<dbReference type="AlphaFoldDB" id="A0AAW5JL50"/>
<dbReference type="Pfam" id="PF01979">
    <property type="entry name" value="Amidohydro_1"/>
    <property type="match status" value="1"/>
</dbReference>
<dbReference type="InterPro" id="IPR006680">
    <property type="entry name" value="Amidohydro-rel"/>
</dbReference>
<dbReference type="EMBL" id="JANFYS010000010">
    <property type="protein sequence ID" value="MCQ4770063.1"/>
    <property type="molecule type" value="Genomic_DNA"/>
</dbReference>
<dbReference type="SUPFAM" id="SSF51556">
    <property type="entry name" value="Metallo-dependent hydrolases"/>
    <property type="match status" value="1"/>
</dbReference>
<evidence type="ECO:0000259" key="5">
    <source>
        <dbReference type="Pfam" id="PF01979"/>
    </source>
</evidence>
<name>A0AAW5JL50_9FIRM</name>
<evidence type="ECO:0000256" key="3">
    <source>
        <dbReference type="ARBA" id="ARBA00022801"/>
    </source>
</evidence>
<comment type="caution">
    <text evidence="6">The sequence shown here is derived from an EMBL/GenBank/DDBJ whole genome shotgun (WGS) entry which is preliminary data.</text>
</comment>
<evidence type="ECO:0000313" key="6">
    <source>
        <dbReference type="EMBL" id="MCQ4770063.1"/>
    </source>
</evidence>
<dbReference type="InterPro" id="IPR032466">
    <property type="entry name" value="Metal_Hydrolase"/>
</dbReference>
<sequence length="437" mass="48099">MKTESFLLKGDLCYSKDSTHLETVANGVLVCLEGRCAGVFPRVPEQYQGLPRYDFSGRLVVPGLVDLHVHAPQYAYRGLGMDMELLDWLNTNAFPEEAKFADLDYAQRAYSLFVEDLRRGATTRAAVFATLHGPATRVLMELLEASGLCAFVGKVNMDRNSPDILREESAEASARATVEWLEQTAGKYRRVKPILTPRFIPSCSDELMQRLAGIQRTFGLPVQSHLSENQGEVEWVRELCPSASCYGDAYASFGLFGGGVPTIMAHCVLSGEEEIAMLRERGVWVAHCPASNTNIASGIAPVRRFLDEGLRVGLGSDVAGGHSTSLFRAMADAIQVSKLRWRLQDQSLKPLTVEEAFWLGTAGGGAFFGPVGSFLPGCELDAVVVDDRHLATTRALTVRERLERVVYLSEDRDVAAKFVQGRQVLPDEKQVYISSQM</sequence>
<evidence type="ECO:0000256" key="1">
    <source>
        <dbReference type="ARBA" id="ARBA00001947"/>
    </source>
</evidence>
<dbReference type="GO" id="GO:0046098">
    <property type="term" value="P:guanine metabolic process"/>
    <property type="evidence" value="ECO:0007669"/>
    <property type="project" value="TreeGrafter"/>
</dbReference>
<dbReference type="GO" id="GO:0008270">
    <property type="term" value="F:zinc ion binding"/>
    <property type="evidence" value="ECO:0007669"/>
    <property type="project" value="TreeGrafter"/>
</dbReference>
<dbReference type="PANTHER" id="PTHR11271:SF6">
    <property type="entry name" value="GUANINE DEAMINASE"/>
    <property type="match status" value="1"/>
</dbReference>